<accession>A0ABP9U8M2</accession>
<feature type="coiled-coil region" evidence="9">
    <location>
        <begin position="325"/>
        <end position="361"/>
    </location>
</feature>
<evidence type="ECO:0000313" key="11">
    <source>
        <dbReference type="EMBL" id="GAA5414451.1"/>
    </source>
</evidence>
<keyword evidence="12" id="KW-1185">Reference proteome</keyword>
<dbReference type="Gene3D" id="3.30.980.10">
    <property type="entry name" value="Threonyl-trna Synthetase, Chain A, domain 2"/>
    <property type="match status" value="1"/>
</dbReference>
<keyword evidence="3" id="KW-0436">Ligase</keyword>
<keyword evidence="4" id="KW-0547">Nucleotide-binding</keyword>
<keyword evidence="8" id="KW-0030">Aminoacyl-tRNA synthetase</keyword>
<evidence type="ECO:0000256" key="4">
    <source>
        <dbReference type="ARBA" id="ARBA00022741"/>
    </source>
</evidence>
<organism evidence="11 12">
    <name type="scientific">Ureaplasma ceti</name>
    <dbReference type="NCBI Taxonomy" id="3119530"/>
    <lineage>
        <taxon>Bacteria</taxon>
        <taxon>Bacillati</taxon>
        <taxon>Mycoplasmatota</taxon>
        <taxon>Mycoplasmoidales</taxon>
        <taxon>Mycoplasmoidaceae</taxon>
        <taxon>Ureaplasma</taxon>
    </lineage>
</organism>
<evidence type="ECO:0000256" key="6">
    <source>
        <dbReference type="ARBA" id="ARBA00022884"/>
    </source>
</evidence>
<dbReference type="Gene3D" id="2.40.30.130">
    <property type="match status" value="1"/>
</dbReference>
<evidence type="ECO:0000256" key="1">
    <source>
        <dbReference type="ARBA" id="ARBA00008226"/>
    </source>
</evidence>
<keyword evidence="9" id="KW-0175">Coiled coil</keyword>
<dbReference type="PANTHER" id="PTHR11777">
    <property type="entry name" value="ALANYL-TRNA SYNTHETASE"/>
    <property type="match status" value="1"/>
</dbReference>
<dbReference type="Pfam" id="PF07973">
    <property type="entry name" value="tRNA_SAD"/>
    <property type="match status" value="1"/>
</dbReference>
<evidence type="ECO:0000256" key="9">
    <source>
        <dbReference type="SAM" id="Coils"/>
    </source>
</evidence>
<evidence type="ECO:0000256" key="7">
    <source>
        <dbReference type="ARBA" id="ARBA00022917"/>
    </source>
</evidence>
<keyword evidence="7" id="KW-0648">Protein biosynthesis</keyword>
<evidence type="ECO:0000256" key="3">
    <source>
        <dbReference type="ARBA" id="ARBA00022598"/>
    </source>
</evidence>
<dbReference type="InterPro" id="IPR018165">
    <property type="entry name" value="Ala-tRNA-synth_IIc_core"/>
</dbReference>
<dbReference type="Gene3D" id="3.10.310.40">
    <property type="match status" value="1"/>
</dbReference>
<dbReference type="RefSeq" id="WP_353289617.1">
    <property type="nucleotide sequence ID" value="NZ_BAABQM010000001.1"/>
</dbReference>
<reference evidence="11" key="1">
    <citation type="submission" date="2024-02" db="EMBL/GenBank/DDBJ databases">
        <title>Draft genome sequence of new strains in genus Ureaplasma.</title>
        <authorList>
            <person name="Nakajima Y."/>
            <person name="Segawa T."/>
        </authorList>
    </citation>
    <scope>NUCLEOTIDE SEQUENCE [LARGE SCALE GENOMIC DNA]</scope>
    <source>
        <strain evidence="11">OM1</strain>
    </source>
</reference>
<evidence type="ECO:0000256" key="5">
    <source>
        <dbReference type="ARBA" id="ARBA00022840"/>
    </source>
</evidence>
<comment type="similarity">
    <text evidence="1">Belongs to the class-II aminoacyl-tRNA synthetase family.</text>
</comment>
<dbReference type="InterPro" id="IPR050058">
    <property type="entry name" value="Ala-tRNA_ligase"/>
</dbReference>
<protein>
    <recommendedName>
        <fullName evidence="10">Alanyl-transfer RNA synthetases family profile domain-containing protein</fullName>
    </recommendedName>
</protein>
<dbReference type="InterPro" id="IPR012947">
    <property type="entry name" value="tRNA_SAD"/>
</dbReference>
<dbReference type="PANTHER" id="PTHR11777:SF9">
    <property type="entry name" value="ALANINE--TRNA LIGASE, CYTOPLASMIC"/>
    <property type="match status" value="1"/>
</dbReference>
<feature type="domain" description="Alanyl-transfer RNA synthetases family profile" evidence="10">
    <location>
        <begin position="1"/>
        <end position="275"/>
    </location>
</feature>
<dbReference type="InterPro" id="IPR018163">
    <property type="entry name" value="Thr/Ala-tRNA-synth_IIc_edit"/>
</dbReference>
<gene>
    <name evidence="11" type="ORF">UREOM_1620</name>
</gene>
<evidence type="ECO:0000256" key="8">
    <source>
        <dbReference type="ARBA" id="ARBA00023146"/>
    </source>
</evidence>
<evidence type="ECO:0000256" key="2">
    <source>
        <dbReference type="ARBA" id="ARBA00022555"/>
    </source>
</evidence>
<evidence type="ECO:0000313" key="12">
    <source>
        <dbReference type="Proteomes" id="UP001449582"/>
    </source>
</evidence>
<keyword evidence="2" id="KW-0820">tRNA-binding</keyword>
<name>A0ABP9U8M2_9BACT</name>
<dbReference type="SUPFAM" id="SSF55186">
    <property type="entry name" value="ThrRS/AlaRS common domain"/>
    <property type="match status" value="1"/>
</dbReference>
<keyword evidence="6" id="KW-0694">RNA-binding</keyword>
<dbReference type="Proteomes" id="UP001449582">
    <property type="component" value="Unassembled WGS sequence"/>
</dbReference>
<sequence>MENGLEKQLDKSTTLENGWNVPGDSQFLYDTFACEAKILALLDDNHQPVTHLNDDGYVVLDKTPFYATAGGQLHDIGVINKDIIVDDVIKANNGTHIHHVINAHLTVNDFVKAELNESQRQKLSNHHSAEHLLGAACMNILGKTFKQVSAFKYPEKFTFEFEYPEKLTDGQLKDLTDWINEQIQKRIPITTLEMSLAEAKAIGAGADFENVYEQIDGNLRVIKIGDISLELCGGTHAHNTADLETFVITEYYAKNSKIWRIDALTGNENYQTYLIKEQQKYVDEIISLKNEFKAAHLNEHAIDELCQEFWKAWENTPLWNHTKLFNQLKKQVSEVKTNLRKEQIQKNVEFLKAQFTAINADKKLIILHGDFIEDGAITTAIYDLSRETAGEQFAVLVNDVKLRYFIGTNQDVAKARSVNLNTLAQSINAVCFGRGGGKPSCVSGGSAQTDKLNDIITVLSENGFTQH</sequence>
<proteinExistence type="inferred from homology"/>
<keyword evidence="5" id="KW-0067">ATP-binding</keyword>
<evidence type="ECO:0000259" key="10">
    <source>
        <dbReference type="PROSITE" id="PS50860"/>
    </source>
</evidence>
<dbReference type="PROSITE" id="PS50860">
    <property type="entry name" value="AA_TRNA_LIGASE_II_ALA"/>
    <property type="match status" value="1"/>
</dbReference>
<dbReference type="InterPro" id="IPR009000">
    <property type="entry name" value="Transl_B-barrel_sf"/>
</dbReference>
<dbReference type="EMBL" id="BAABQM010000001">
    <property type="protein sequence ID" value="GAA5414451.1"/>
    <property type="molecule type" value="Genomic_DNA"/>
</dbReference>
<comment type="caution">
    <text evidence="11">The sequence shown here is derived from an EMBL/GenBank/DDBJ whole genome shotgun (WGS) entry which is preliminary data.</text>
</comment>
<dbReference type="SUPFAM" id="SSF50447">
    <property type="entry name" value="Translation proteins"/>
    <property type="match status" value="1"/>
</dbReference>
<dbReference type="Pfam" id="PF01411">
    <property type="entry name" value="tRNA-synt_2c"/>
    <property type="match status" value="1"/>
</dbReference>
<dbReference type="SMART" id="SM00863">
    <property type="entry name" value="tRNA_SAD"/>
    <property type="match status" value="1"/>
</dbReference>
<dbReference type="InterPro" id="IPR018164">
    <property type="entry name" value="Ala-tRNA-synth_IIc_N"/>
</dbReference>